<evidence type="ECO:0000256" key="1">
    <source>
        <dbReference type="PROSITE-ProRule" id="PRU00489"/>
    </source>
</evidence>
<keyword evidence="2" id="KW-1185">Reference proteome</keyword>
<dbReference type="RefSeq" id="XP_030545439.2">
    <property type="nucleotide sequence ID" value="XM_030689579.2"/>
</dbReference>
<dbReference type="GeneID" id="115751637"/>
<name>A0A8B8QE46_9MYRT</name>
<dbReference type="GO" id="GO:0003676">
    <property type="term" value="F:nucleic acid binding"/>
    <property type="evidence" value="ECO:0007669"/>
    <property type="project" value="InterPro"/>
</dbReference>
<dbReference type="Pfam" id="PF05063">
    <property type="entry name" value="MT-A70"/>
    <property type="match status" value="1"/>
</dbReference>
<evidence type="ECO:0000313" key="2">
    <source>
        <dbReference type="Proteomes" id="UP000827889"/>
    </source>
</evidence>
<accession>A0A8B8QE46</accession>
<evidence type="ECO:0000313" key="3">
    <source>
        <dbReference type="RefSeq" id="XP_030545439.2"/>
    </source>
</evidence>
<dbReference type="GO" id="GO:0032259">
    <property type="term" value="P:methylation"/>
    <property type="evidence" value="ECO:0007669"/>
    <property type="project" value="InterPro"/>
</dbReference>
<gene>
    <name evidence="3" type="primary">LOC115751637</name>
</gene>
<dbReference type="PROSITE" id="PS51143">
    <property type="entry name" value="MT_A70"/>
    <property type="match status" value="1"/>
</dbReference>
<dbReference type="InterPro" id="IPR002052">
    <property type="entry name" value="DNA_methylase_N6_adenine_CS"/>
</dbReference>
<dbReference type="GO" id="GO:0005634">
    <property type="term" value="C:nucleus"/>
    <property type="evidence" value="ECO:0007669"/>
    <property type="project" value="TreeGrafter"/>
</dbReference>
<reference evidence="2" key="1">
    <citation type="submission" date="2025-05" db="UniProtKB">
        <authorList>
            <consortium name="RefSeq"/>
        </authorList>
    </citation>
    <scope>NUCLEOTIDE SEQUENCE [LARGE SCALE GENOMIC DNA]</scope>
</reference>
<dbReference type="PANTHER" id="PTHR12829">
    <property type="entry name" value="N6-ADENOSINE-METHYLTRANSFERASE"/>
    <property type="match status" value="1"/>
</dbReference>
<protein>
    <submittedName>
        <fullName evidence="3">Methyltransferase-like protein 2</fullName>
    </submittedName>
</protein>
<dbReference type="InterPro" id="IPR007757">
    <property type="entry name" value="MT-A70-like"/>
</dbReference>
<dbReference type="GO" id="GO:0008168">
    <property type="term" value="F:methyltransferase activity"/>
    <property type="evidence" value="ECO:0007669"/>
    <property type="project" value="InterPro"/>
</dbReference>
<comment type="similarity">
    <text evidence="1">Belongs to the MT-A70-like family.</text>
</comment>
<sequence>MDNESEPRRNLPLFLESGVYRFEDSNAVFVDPVRALNRSLTRFSISPSAYYSRFFESNPCDVANGGPNGRKRKRRAKKPVVLNDRERVAAQRHQDARPYLVKAHESLLGATELRSFMLKMRGELAITEDRKSLPPGVPPSFIELGRLWQAPLYEMTLNFLQEKLTGDGGPLIIHSKEQKVLPIFDNLVHNETKDDSVAEFLGSQYVIPRESCFYMSDLQQIRKMIPVECDARFHLIVIDPPWENGSAQQKLRYPTLPNKYMLALPVQQLAHREGALVALWVTNREKLRNFIEKELFPAWGVKFLATFYWLKVKSDGSLICDLDLFHHRPYECILLGFCDKEDMEPRDLARLSNIQDKRVLISVPGEYSRKPPLEELVLEYIPGTKPARCVELFARDMRAGWFSWGNEPLHFQELRYFQKRDADDV</sequence>
<reference evidence="3" key="2">
    <citation type="submission" date="2025-08" db="UniProtKB">
        <authorList>
            <consortium name="RefSeq"/>
        </authorList>
    </citation>
    <scope>IDENTIFICATION</scope>
    <source>
        <tissue evidence="3">Leaf</tissue>
    </source>
</reference>
<dbReference type="AlphaFoldDB" id="A0A8B8QE46"/>
<dbReference type="Proteomes" id="UP000827889">
    <property type="component" value="Chromosome 2"/>
</dbReference>
<dbReference type="PROSITE" id="PS00092">
    <property type="entry name" value="N6_MTASE"/>
    <property type="match status" value="1"/>
</dbReference>
<proteinExistence type="inferred from homology"/>
<dbReference type="KEGG" id="rarg:115751637"/>
<dbReference type="PANTHER" id="PTHR12829:SF4">
    <property type="entry name" value="N(6)-ADENINE-SPECIFIC METHYLTRANSFERASE METTL4"/>
    <property type="match status" value="1"/>
</dbReference>
<organism evidence="2 3">
    <name type="scientific">Rhodamnia argentea</name>
    <dbReference type="NCBI Taxonomy" id="178133"/>
    <lineage>
        <taxon>Eukaryota</taxon>
        <taxon>Viridiplantae</taxon>
        <taxon>Streptophyta</taxon>
        <taxon>Embryophyta</taxon>
        <taxon>Tracheophyta</taxon>
        <taxon>Spermatophyta</taxon>
        <taxon>Magnoliopsida</taxon>
        <taxon>eudicotyledons</taxon>
        <taxon>Gunneridae</taxon>
        <taxon>Pentapetalae</taxon>
        <taxon>rosids</taxon>
        <taxon>malvids</taxon>
        <taxon>Myrtales</taxon>
        <taxon>Myrtaceae</taxon>
        <taxon>Myrtoideae</taxon>
        <taxon>Myrteae</taxon>
        <taxon>Australasian group</taxon>
        <taxon>Rhodamnia</taxon>
    </lineage>
</organism>